<sequence length="83" mass="9232">MSTTTGNMDTARRWREQWGYIGRGGVVVLFAGEVQSWVNELRNPEHWQPGCIAVDEGGKSWTAIAGTESNGALMWLPNDPIRD</sequence>
<accession>A0ABQ1LJK3</accession>
<evidence type="ECO:0000313" key="2">
    <source>
        <dbReference type="Proteomes" id="UP000622638"/>
    </source>
</evidence>
<name>A0ABQ1LJK3_9BURK</name>
<keyword evidence="2" id="KW-1185">Reference proteome</keyword>
<reference evidence="2" key="1">
    <citation type="journal article" date="2019" name="Int. J. Syst. Evol. Microbiol.">
        <title>The Global Catalogue of Microorganisms (GCM) 10K type strain sequencing project: providing services to taxonomists for standard genome sequencing and annotation.</title>
        <authorList>
            <consortium name="The Broad Institute Genomics Platform"/>
            <consortium name="The Broad Institute Genome Sequencing Center for Infectious Disease"/>
            <person name="Wu L."/>
            <person name="Ma J."/>
        </authorList>
    </citation>
    <scope>NUCLEOTIDE SEQUENCE [LARGE SCALE GENOMIC DNA]</scope>
    <source>
        <strain evidence="2">CGMCC 1.15931</strain>
    </source>
</reference>
<protein>
    <submittedName>
        <fullName evidence="1">Uncharacterized protein</fullName>
    </submittedName>
</protein>
<gene>
    <name evidence="1" type="ORF">GCM10011572_53510</name>
</gene>
<organism evidence="1 2">
    <name type="scientific">Pseudoduganella buxea</name>
    <dbReference type="NCBI Taxonomy" id="1949069"/>
    <lineage>
        <taxon>Bacteria</taxon>
        <taxon>Pseudomonadati</taxon>
        <taxon>Pseudomonadota</taxon>
        <taxon>Betaproteobacteria</taxon>
        <taxon>Burkholderiales</taxon>
        <taxon>Oxalobacteraceae</taxon>
        <taxon>Telluria group</taxon>
        <taxon>Pseudoduganella</taxon>
    </lineage>
</organism>
<evidence type="ECO:0000313" key="1">
    <source>
        <dbReference type="EMBL" id="GGC25410.1"/>
    </source>
</evidence>
<dbReference type="Proteomes" id="UP000622638">
    <property type="component" value="Unassembled WGS sequence"/>
</dbReference>
<proteinExistence type="predicted"/>
<comment type="caution">
    <text evidence="1">The sequence shown here is derived from an EMBL/GenBank/DDBJ whole genome shotgun (WGS) entry which is preliminary data.</text>
</comment>
<dbReference type="EMBL" id="BMKG01000053">
    <property type="protein sequence ID" value="GGC25410.1"/>
    <property type="molecule type" value="Genomic_DNA"/>
</dbReference>